<name>A0A1B0FDV7_GLOMM</name>
<keyword evidence="1" id="KW-0103">Bromodomain</keyword>
<evidence type="ECO:0000313" key="3">
    <source>
        <dbReference type="EnsemblMetazoa" id="GMOY001785-PA"/>
    </source>
</evidence>
<evidence type="ECO:0000256" key="1">
    <source>
        <dbReference type="ARBA" id="ARBA00023117"/>
    </source>
</evidence>
<dbReference type="EnsemblMetazoa" id="GMOY001785-RA">
    <property type="protein sequence ID" value="GMOY001785-PA"/>
    <property type="gene ID" value="GMOY001785"/>
</dbReference>
<feature type="region of interest" description="Disordered" evidence="2">
    <location>
        <begin position="73"/>
        <end position="105"/>
    </location>
</feature>
<evidence type="ECO:0000313" key="4">
    <source>
        <dbReference type="Proteomes" id="UP000092444"/>
    </source>
</evidence>
<dbReference type="VEuPathDB" id="VectorBase:GMOY001785"/>
<dbReference type="EMBL" id="CCAG010002528">
    <property type="status" value="NOT_ANNOTATED_CDS"/>
    <property type="molecule type" value="Genomic_DNA"/>
</dbReference>
<dbReference type="Proteomes" id="UP000092444">
    <property type="component" value="Unassembled WGS sequence"/>
</dbReference>
<dbReference type="Gene3D" id="1.20.920.10">
    <property type="entry name" value="Bromodomain-like"/>
    <property type="match status" value="1"/>
</dbReference>
<keyword evidence="4" id="KW-1185">Reference proteome</keyword>
<protein>
    <submittedName>
        <fullName evidence="3">Uncharacterized protein</fullName>
    </submittedName>
</protein>
<reference evidence="3" key="1">
    <citation type="submission" date="2020-05" db="UniProtKB">
        <authorList>
            <consortium name="EnsemblMetazoa"/>
        </authorList>
    </citation>
    <scope>IDENTIFICATION</scope>
    <source>
        <strain evidence="3">Yale</strain>
    </source>
</reference>
<sequence length="105" mass="12055">MNKSDLQSFLQANNIKRSCRLSRTDSDIFQDSIELQSSFIKESDQICADIQGNLPALNYTLDKMLSAVELRRQQKLPQEESDEDQEDKEVVDTAMPDESMIINQK</sequence>
<dbReference type="AlphaFoldDB" id="A0A1B0FDV7"/>
<proteinExistence type="predicted"/>
<feature type="compositionally biased region" description="Acidic residues" evidence="2">
    <location>
        <begin position="79"/>
        <end position="89"/>
    </location>
</feature>
<dbReference type="InterPro" id="IPR036427">
    <property type="entry name" value="Bromodomain-like_sf"/>
</dbReference>
<accession>A0A1B0FDV7</accession>
<dbReference type="STRING" id="37546.A0A1B0FDV7"/>
<evidence type="ECO:0000256" key="2">
    <source>
        <dbReference type="SAM" id="MobiDB-lite"/>
    </source>
</evidence>
<organism evidence="3 4">
    <name type="scientific">Glossina morsitans morsitans</name>
    <name type="common">Savannah tsetse fly</name>
    <dbReference type="NCBI Taxonomy" id="37546"/>
    <lineage>
        <taxon>Eukaryota</taxon>
        <taxon>Metazoa</taxon>
        <taxon>Ecdysozoa</taxon>
        <taxon>Arthropoda</taxon>
        <taxon>Hexapoda</taxon>
        <taxon>Insecta</taxon>
        <taxon>Pterygota</taxon>
        <taxon>Neoptera</taxon>
        <taxon>Endopterygota</taxon>
        <taxon>Diptera</taxon>
        <taxon>Brachycera</taxon>
        <taxon>Muscomorpha</taxon>
        <taxon>Hippoboscoidea</taxon>
        <taxon>Glossinidae</taxon>
        <taxon>Glossina</taxon>
    </lineage>
</organism>